<dbReference type="GO" id="GO:0008119">
    <property type="term" value="F:thiopurine S-methyltransferase activity"/>
    <property type="evidence" value="ECO:0007669"/>
    <property type="project" value="UniProtKB-EC"/>
</dbReference>
<evidence type="ECO:0000256" key="5">
    <source>
        <dbReference type="ARBA" id="ARBA00022490"/>
    </source>
</evidence>
<feature type="binding site" evidence="9">
    <location>
        <position position="45"/>
    </location>
    <ligand>
        <name>S-adenosyl-L-methionine</name>
        <dbReference type="ChEBI" id="CHEBI:59789"/>
    </ligand>
</feature>
<comment type="similarity">
    <text evidence="3 9">Belongs to the class I-like SAM-binding methyltransferase superfamily. TPMT family.</text>
</comment>
<name>A0ABS0C0Q7_9GAMM</name>
<evidence type="ECO:0000313" key="11">
    <source>
        <dbReference type="Proteomes" id="UP001193680"/>
    </source>
</evidence>
<feature type="binding site" evidence="9">
    <location>
        <position position="66"/>
    </location>
    <ligand>
        <name>S-adenosyl-L-methionine</name>
        <dbReference type="ChEBI" id="CHEBI:59789"/>
    </ligand>
</feature>
<keyword evidence="5 9" id="KW-0963">Cytoplasm</keyword>
<dbReference type="InterPro" id="IPR025835">
    <property type="entry name" value="Thiopurine_S-MeTrfase"/>
</dbReference>
<dbReference type="PANTHER" id="PTHR10259:SF11">
    <property type="entry name" value="THIOPURINE S-METHYLTRANSFERASE"/>
    <property type="match status" value="1"/>
</dbReference>
<evidence type="ECO:0000256" key="9">
    <source>
        <dbReference type="HAMAP-Rule" id="MF_00812"/>
    </source>
</evidence>
<dbReference type="InterPro" id="IPR022474">
    <property type="entry name" value="Thiopur_S-MeTfrase_Se/Te_detox"/>
</dbReference>
<dbReference type="NCBIfam" id="NF009732">
    <property type="entry name" value="PRK13255.1"/>
    <property type="match status" value="1"/>
</dbReference>
<dbReference type="Proteomes" id="UP001193680">
    <property type="component" value="Unassembled WGS sequence"/>
</dbReference>
<dbReference type="HAMAP" id="MF_00812">
    <property type="entry name" value="Thiopur_methtran"/>
    <property type="match status" value="1"/>
</dbReference>
<feature type="binding site" evidence="9">
    <location>
        <position position="10"/>
    </location>
    <ligand>
        <name>S-adenosyl-L-methionine</name>
        <dbReference type="ChEBI" id="CHEBI:59789"/>
    </ligand>
</feature>
<organism evidence="10 11">
    <name type="scientific">Thiomicrorhabdus heinhorstiae</name>
    <dbReference type="NCBI Taxonomy" id="2748010"/>
    <lineage>
        <taxon>Bacteria</taxon>
        <taxon>Pseudomonadati</taxon>
        <taxon>Pseudomonadota</taxon>
        <taxon>Gammaproteobacteria</taxon>
        <taxon>Thiotrichales</taxon>
        <taxon>Piscirickettsiaceae</taxon>
        <taxon>Thiomicrorhabdus</taxon>
    </lineage>
</organism>
<evidence type="ECO:0000313" key="10">
    <source>
        <dbReference type="EMBL" id="MBF6058880.1"/>
    </source>
</evidence>
<dbReference type="Gene3D" id="3.40.50.150">
    <property type="entry name" value="Vaccinia Virus protein VP39"/>
    <property type="match status" value="1"/>
</dbReference>
<comment type="catalytic activity">
    <reaction evidence="1 9">
        <text>S-adenosyl-L-methionine + a thiopurine = S-adenosyl-L-homocysteine + a thiopurine S-methylether.</text>
        <dbReference type="EC" id="2.1.1.67"/>
    </reaction>
</comment>
<evidence type="ECO:0000256" key="2">
    <source>
        <dbReference type="ARBA" id="ARBA00004496"/>
    </source>
</evidence>
<feature type="binding site" evidence="9">
    <location>
        <position position="123"/>
    </location>
    <ligand>
        <name>S-adenosyl-L-methionine</name>
        <dbReference type="ChEBI" id="CHEBI:59789"/>
    </ligand>
</feature>
<dbReference type="GO" id="GO:0032259">
    <property type="term" value="P:methylation"/>
    <property type="evidence" value="ECO:0007669"/>
    <property type="project" value="UniProtKB-KW"/>
</dbReference>
<keyword evidence="11" id="KW-1185">Reference proteome</keyword>
<dbReference type="PIRSF" id="PIRSF023956">
    <property type="entry name" value="Thiopurine_S-methyltransferase"/>
    <property type="match status" value="1"/>
</dbReference>
<dbReference type="PANTHER" id="PTHR10259">
    <property type="entry name" value="THIOPURINE S-METHYLTRANSFERASE"/>
    <property type="match status" value="1"/>
</dbReference>
<evidence type="ECO:0000256" key="8">
    <source>
        <dbReference type="ARBA" id="ARBA00022691"/>
    </source>
</evidence>
<keyword evidence="8 9" id="KW-0949">S-adenosyl-L-methionine</keyword>
<reference evidence="10 11" key="1">
    <citation type="submission" date="2020-11" db="EMBL/GenBank/DDBJ databases">
        <title>Sulfur oxidizing isolate from Hospital Hole Sinkhole.</title>
        <authorList>
            <person name="Scott K.M."/>
        </authorList>
    </citation>
    <scope>NUCLEOTIDE SEQUENCE [LARGE SCALE GENOMIC DNA]</scope>
    <source>
        <strain evidence="10 11">HH1</strain>
    </source>
</reference>
<dbReference type="NCBIfam" id="TIGR03840">
    <property type="entry name" value="TMPT_Se_Te"/>
    <property type="match status" value="1"/>
</dbReference>
<dbReference type="Pfam" id="PF05724">
    <property type="entry name" value="TPMT"/>
    <property type="match status" value="1"/>
</dbReference>
<proteinExistence type="inferred from homology"/>
<evidence type="ECO:0000256" key="7">
    <source>
        <dbReference type="ARBA" id="ARBA00022679"/>
    </source>
</evidence>
<evidence type="ECO:0000256" key="4">
    <source>
        <dbReference type="ARBA" id="ARBA00011905"/>
    </source>
</evidence>
<evidence type="ECO:0000256" key="6">
    <source>
        <dbReference type="ARBA" id="ARBA00022603"/>
    </source>
</evidence>
<dbReference type="InterPro" id="IPR029063">
    <property type="entry name" value="SAM-dependent_MTases_sf"/>
</dbReference>
<dbReference type="EMBL" id="JACBGI020000030">
    <property type="protein sequence ID" value="MBF6058880.1"/>
    <property type="molecule type" value="Genomic_DNA"/>
</dbReference>
<dbReference type="InterPro" id="IPR008854">
    <property type="entry name" value="TPMT"/>
</dbReference>
<dbReference type="SUPFAM" id="SSF53335">
    <property type="entry name" value="S-adenosyl-L-methionine-dependent methyltransferases"/>
    <property type="match status" value="1"/>
</dbReference>
<dbReference type="RefSeq" id="WP_185979024.1">
    <property type="nucleotide sequence ID" value="NZ_JACBGI020000030.1"/>
</dbReference>
<evidence type="ECO:0000256" key="3">
    <source>
        <dbReference type="ARBA" id="ARBA00008145"/>
    </source>
</evidence>
<comment type="subcellular location">
    <subcellularLocation>
        <location evidence="2 9">Cytoplasm</location>
    </subcellularLocation>
</comment>
<dbReference type="EC" id="2.1.1.67" evidence="4 9"/>
<accession>A0ABS0C0Q7</accession>
<comment type="caution">
    <text evidence="10">The sequence shown here is derived from an EMBL/GenBank/DDBJ whole genome shotgun (WGS) entry which is preliminary data.</text>
</comment>
<evidence type="ECO:0000256" key="1">
    <source>
        <dbReference type="ARBA" id="ARBA00000903"/>
    </source>
</evidence>
<dbReference type="PROSITE" id="PS51585">
    <property type="entry name" value="SAM_MT_TPMT"/>
    <property type="match status" value="1"/>
</dbReference>
<sequence length="209" mass="24164">MEADFWIERWQLNQIGFHQNEVNGFLRRHWPRLGLHSSDRVLVPLCGKSLDLLWLSQLGHEVVGVELSEKALRDFVAENALQAKVYDFHGLCAYHAENMTLLCADLFHMTPSHTEGVRGVYDRAALIALPPEMRLSYAELMQRLLPEGCVYLLVTMDYDQSRMDGPPFSVSDNEVKQLFAHAKSFEILESVDFERKGLKVREKTWLIRF</sequence>
<protein>
    <recommendedName>
        <fullName evidence="4 9">Thiopurine S-methyltransferase</fullName>
        <ecNumber evidence="4 9">2.1.1.67</ecNumber>
    </recommendedName>
    <alternativeName>
        <fullName evidence="9">Thiopurine methyltransferase</fullName>
    </alternativeName>
</protein>
<gene>
    <name evidence="9" type="primary">tpm</name>
    <name evidence="10" type="ORF">H8792_011050</name>
</gene>
<keyword evidence="6 9" id="KW-0489">Methyltransferase</keyword>
<keyword evidence="7 9" id="KW-0808">Transferase</keyword>